<evidence type="ECO:0000256" key="2">
    <source>
        <dbReference type="ARBA" id="ARBA00022676"/>
    </source>
</evidence>
<keyword evidence="7" id="KW-1185">Reference proteome</keyword>
<evidence type="ECO:0000256" key="4">
    <source>
        <dbReference type="ARBA" id="ARBA00023180"/>
    </source>
</evidence>
<dbReference type="PANTHER" id="PTHR20961:SF5">
    <property type="entry name" value="GLYCOSYLTRANSFERASE-RELATED"/>
    <property type="match status" value="1"/>
</dbReference>
<keyword evidence="2" id="KW-0328">Glycosyltransferase</keyword>
<dbReference type="GO" id="GO:0016763">
    <property type="term" value="F:pentosyltransferase activity"/>
    <property type="evidence" value="ECO:0007669"/>
    <property type="project" value="UniProtKB-ARBA"/>
</dbReference>
<dbReference type="OrthoDB" id="529273at2759"/>
<proteinExistence type="predicted"/>
<evidence type="ECO:0000313" key="7">
    <source>
        <dbReference type="Proteomes" id="UP000515151"/>
    </source>
</evidence>
<dbReference type="InterPro" id="IPR007657">
    <property type="entry name" value="Glycosyltransferase_61"/>
</dbReference>
<comment type="subcellular location">
    <subcellularLocation>
        <location evidence="1">Golgi apparatus membrane</location>
        <topology evidence="1">Single-pass type II membrane protein</topology>
    </subcellularLocation>
</comment>
<organism evidence="7 8">
    <name type="scientific">Punica granatum</name>
    <name type="common">Pomegranate</name>
    <dbReference type="NCBI Taxonomy" id="22663"/>
    <lineage>
        <taxon>Eukaryota</taxon>
        <taxon>Viridiplantae</taxon>
        <taxon>Streptophyta</taxon>
        <taxon>Embryophyta</taxon>
        <taxon>Tracheophyta</taxon>
        <taxon>Spermatophyta</taxon>
        <taxon>Magnoliopsida</taxon>
        <taxon>eudicotyledons</taxon>
        <taxon>Gunneridae</taxon>
        <taxon>Pentapetalae</taxon>
        <taxon>rosids</taxon>
        <taxon>malvids</taxon>
        <taxon>Myrtales</taxon>
        <taxon>Lythraceae</taxon>
        <taxon>Punica</taxon>
    </lineage>
</organism>
<evidence type="ECO:0000256" key="3">
    <source>
        <dbReference type="ARBA" id="ARBA00022679"/>
    </source>
</evidence>
<keyword evidence="5" id="KW-0812">Transmembrane</keyword>
<dbReference type="GeneID" id="116213148"/>
<feature type="domain" description="Glycosyltransferase 61 catalytic" evidence="6">
    <location>
        <begin position="268"/>
        <end position="370"/>
    </location>
</feature>
<evidence type="ECO:0000259" key="6">
    <source>
        <dbReference type="Pfam" id="PF04577"/>
    </source>
</evidence>
<gene>
    <name evidence="8" type="primary">LOC116213148</name>
</gene>
<reference evidence="8" key="2">
    <citation type="submission" date="2025-08" db="UniProtKB">
        <authorList>
            <consortium name="RefSeq"/>
        </authorList>
    </citation>
    <scope>IDENTIFICATION</scope>
    <source>
        <tissue evidence="8">Leaf</tissue>
    </source>
</reference>
<keyword evidence="5" id="KW-1133">Transmembrane helix</keyword>
<keyword evidence="4" id="KW-0325">Glycoprotein</keyword>
<reference evidence="7" key="1">
    <citation type="journal article" date="2020" name="Plant Biotechnol. J.">
        <title>The pomegranate (Punica granatum L.) draft genome dissects genetic divergence between soft- and hard-seeded cultivars.</title>
        <authorList>
            <person name="Luo X."/>
            <person name="Li H."/>
            <person name="Wu Z."/>
            <person name="Yao W."/>
            <person name="Zhao P."/>
            <person name="Cao D."/>
            <person name="Yu H."/>
            <person name="Li K."/>
            <person name="Poudel K."/>
            <person name="Zhao D."/>
            <person name="Zhang F."/>
            <person name="Xia X."/>
            <person name="Chen L."/>
            <person name="Wang Q."/>
            <person name="Jing D."/>
            <person name="Cao S."/>
        </authorList>
    </citation>
    <scope>NUCLEOTIDE SEQUENCE [LARGE SCALE GENOMIC DNA]</scope>
    <source>
        <strain evidence="7">cv. Tunisia</strain>
    </source>
</reference>
<dbReference type="RefSeq" id="XP_031403847.1">
    <property type="nucleotide sequence ID" value="XM_031547987.1"/>
</dbReference>
<keyword evidence="5" id="KW-0472">Membrane</keyword>
<dbReference type="AlphaFoldDB" id="A0A6P8E1S8"/>
<dbReference type="PANTHER" id="PTHR20961">
    <property type="entry name" value="GLYCOSYLTRANSFERASE"/>
    <property type="match status" value="1"/>
</dbReference>
<keyword evidence="3" id="KW-0808">Transferase</keyword>
<name>A0A6P8E1S8_PUNGR</name>
<protein>
    <submittedName>
        <fullName evidence="8">Beta-1,2-xylosyltransferase XYXT1-like</fullName>
    </submittedName>
</protein>
<evidence type="ECO:0000313" key="8">
    <source>
        <dbReference type="RefSeq" id="XP_031403847.1"/>
    </source>
</evidence>
<evidence type="ECO:0000256" key="1">
    <source>
        <dbReference type="ARBA" id="ARBA00004323"/>
    </source>
</evidence>
<accession>A0A6P8E1S8</accession>
<feature type="transmembrane region" description="Helical" evidence="5">
    <location>
        <begin position="21"/>
        <end position="42"/>
    </location>
</feature>
<dbReference type="InterPro" id="IPR049625">
    <property type="entry name" value="Glyco_transf_61_cat"/>
</dbReference>
<dbReference type="Proteomes" id="UP000515151">
    <property type="component" value="Chromosome 7"/>
</dbReference>
<dbReference type="Pfam" id="PF04577">
    <property type="entry name" value="Glyco_transf_61"/>
    <property type="match status" value="1"/>
</dbReference>
<evidence type="ECO:0000256" key="5">
    <source>
        <dbReference type="SAM" id="Phobius"/>
    </source>
</evidence>
<sequence length="467" mass="52651">MTDETILARSFSRSDQRKLQYGAVFVCLLIALSISTALKPYMGPLASLNLRLSTGDGLKMLVVKESSYGQKHEAAATAKENVTKEVEQLCAIDPRSDYCAINGDLRIHANSSTVFAATIPGMATFGNGSRAIRPYARKGDMTAMSNVREWTIIPPTDPRSIPQCTRNHSVPGMLFSTGGYSGNNFHDFSDIIVPLFLTSRQFSGQVQFLVTNYNSWWVRKFHVILESLSRYRLIDIDKEEAQVHCFTELIVGLKHHKELIIDPLRSPYSMKDFREFLRNAYSLKRSTAIKISDRKRNKRPRLLIVSRKRTRAFLNGAEIAQLAETLGYEVIMAEAVSNTSRNAEIVNSCDVMMGVHGAGLTNFLFLPQKPVLIQVVPLGGMEGHSKICFGDPARSMNMSYLEYRITERESSLMREYPPGHIVLKDPAAFHRSRWSVFKSVYLEKQNVELDLNRFRGTLLKALELLQA</sequence>
<dbReference type="GO" id="GO:0000139">
    <property type="term" value="C:Golgi membrane"/>
    <property type="evidence" value="ECO:0007669"/>
    <property type="project" value="UniProtKB-SubCell"/>
</dbReference>